<feature type="non-terminal residue" evidence="2">
    <location>
        <position position="1"/>
    </location>
</feature>
<reference evidence="2" key="1">
    <citation type="submission" date="2020-02" db="EMBL/GenBank/DDBJ databases">
        <authorList>
            <person name="Meier V. D."/>
        </authorList>
    </citation>
    <scope>NUCLEOTIDE SEQUENCE</scope>
    <source>
        <strain evidence="2">AVDCRST_MAG64</strain>
    </source>
</reference>
<feature type="compositionally biased region" description="Basic and acidic residues" evidence="1">
    <location>
        <begin position="82"/>
        <end position="95"/>
    </location>
</feature>
<evidence type="ECO:0000313" key="2">
    <source>
        <dbReference type="EMBL" id="CAA9418720.1"/>
    </source>
</evidence>
<gene>
    <name evidence="2" type="ORF">AVDCRST_MAG64-2737</name>
</gene>
<feature type="region of interest" description="Disordered" evidence="1">
    <location>
        <begin position="46"/>
        <end position="95"/>
    </location>
</feature>
<dbReference type="AlphaFoldDB" id="A0A6J4PKQ7"/>
<feature type="region of interest" description="Disordered" evidence="1">
    <location>
        <begin position="205"/>
        <end position="237"/>
    </location>
</feature>
<organism evidence="2">
    <name type="scientific">uncultured Phycisphaerae bacterium</name>
    <dbReference type="NCBI Taxonomy" id="904963"/>
    <lineage>
        <taxon>Bacteria</taxon>
        <taxon>Pseudomonadati</taxon>
        <taxon>Planctomycetota</taxon>
        <taxon>Phycisphaerae</taxon>
        <taxon>environmental samples</taxon>
    </lineage>
</organism>
<name>A0A6J4PKQ7_9BACT</name>
<feature type="non-terminal residue" evidence="2">
    <location>
        <position position="237"/>
    </location>
</feature>
<protein>
    <submittedName>
        <fullName evidence="2">Uncharacterized protein</fullName>
    </submittedName>
</protein>
<dbReference type="EMBL" id="CADCUQ010000618">
    <property type="protein sequence ID" value="CAA9418720.1"/>
    <property type="molecule type" value="Genomic_DNA"/>
</dbReference>
<sequence>DRRGLGRVGQGRREHHLGPVVLLLAVERQDLVAHAERGRHGVAVHDARHLRRRRHRRHAPDDRRRHLVPVHEQPHEQQGGQDDVHDHAGRDHQHAGADRLLRVRPRVVADRVGVHVVLAEHLHVPAEREPIEPVLGLAELEVLRALVELPAAERLVVVDRDAVLGGEVLPDAALVLGAGGADARADPLAPREDRLPEADRELLDADADVLGREEVPQLVPEDDEAEAERQQGDVQDV</sequence>
<accession>A0A6J4PKQ7</accession>
<feature type="compositionally biased region" description="Basic and acidic residues" evidence="1">
    <location>
        <begin position="205"/>
        <end position="215"/>
    </location>
</feature>
<proteinExistence type="predicted"/>
<feature type="compositionally biased region" description="Basic residues" evidence="1">
    <location>
        <begin position="48"/>
        <end position="58"/>
    </location>
</feature>
<evidence type="ECO:0000256" key="1">
    <source>
        <dbReference type="SAM" id="MobiDB-lite"/>
    </source>
</evidence>